<evidence type="ECO:0000313" key="2">
    <source>
        <dbReference type="EMBL" id="CAB4126524.1"/>
    </source>
</evidence>
<organism evidence="2">
    <name type="scientific">uncultured Caudovirales phage</name>
    <dbReference type="NCBI Taxonomy" id="2100421"/>
    <lineage>
        <taxon>Viruses</taxon>
        <taxon>Duplodnaviria</taxon>
        <taxon>Heunggongvirae</taxon>
        <taxon>Uroviricota</taxon>
        <taxon>Caudoviricetes</taxon>
        <taxon>Peduoviridae</taxon>
        <taxon>Maltschvirus</taxon>
        <taxon>Maltschvirus maltsch</taxon>
    </lineage>
</organism>
<dbReference type="Gene3D" id="2.40.30.180">
    <property type="entry name" value="Ubiquitin-activating enzyme E1, FCCH domain"/>
    <property type="match status" value="1"/>
</dbReference>
<dbReference type="InterPro" id="IPR042302">
    <property type="entry name" value="E1_FCCH_sf"/>
</dbReference>
<proteinExistence type="predicted"/>
<feature type="region of interest" description="Disordered" evidence="1">
    <location>
        <begin position="114"/>
        <end position="141"/>
    </location>
</feature>
<accession>A0A6J5KVT5</accession>
<sequence length="141" mass="14942">MSILNEYGRNNLGFYNSGTYTPATINITGITNANPASITTAIAHSFVIGQEVQFFIPPQWGITQLNNQSGYVLSIPTSTSFTVDIDTSTYNVFITPSPATYVVIDKPQVAGIGDANFGQSSPGAVPPNPNTVPGAYQNQPP</sequence>
<evidence type="ECO:0000256" key="1">
    <source>
        <dbReference type="SAM" id="MobiDB-lite"/>
    </source>
</evidence>
<dbReference type="EMBL" id="LR796205">
    <property type="protein sequence ID" value="CAB4126524.1"/>
    <property type="molecule type" value="Genomic_DNA"/>
</dbReference>
<gene>
    <name evidence="2" type="ORF">UFOVP80_23</name>
</gene>
<protein>
    <submittedName>
        <fullName evidence="2">Uncharacterized protein</fullName>
    </submittedName>
</protein>
<reference evidence="2" key="1">
    <citation type="submission" date="2020-04" db="EMBL/GenBank/DDBJ databases">
        <authorList>
            <person name="Chiriac C."/>
            <person name="Salcher M."/>
            <person name="Ghai R."/>
            <person name="Kavagutti S V."/>
        </authorList>
    </citation>
    <scope>NUCLEOTIDE SEQUENCE</scope>
</reference>
<name>A0A6J5KVT5_9CAUD</name>